<protein>
    <recommendedName>
        <fullName evidence="2">Peptidase M15C domain-containing protein</fullName>
    </recommendedName>
</protein>
<proteinExistence type="predicted"/>
<dbReference type="GO" id="GO:0008233">
    <property type="term" value="F:peptidase activity"/>
    <property type="evidence" value="ECO:0007669"/>
    <property type="project" value="InterPro"/>
</dbReference>
<dbReference type="AlphaFoldDB" id="A0A0F9FUE4"/>
<reference evidence="3" key="1">
    <citation type="journal article" date="2015" name="Nature">
        <title>Complex archaea that bridge the gap between prokaryotes and eukaryotes.</title>
        <authorList>
            <person name="Spang A."/>
            <person name="Saw J.H."/>
            <person name="Jorgensen S.L."/>
            <person name="Zaremba-Niedzwiedzka K."/>
            <person name="Martijn J."/>
            <person name="Lind A.E."/>
            <person name="van Eijk R."/>
            <person name="Schleper C."/>
            <person name="Guy L."/>
            <person name="Ettema T.J."/>
        </authorList>
    </citation>
    <scope>NUCLEOTIDE SEQUENCE</scope>
</reference>
<feature type="domain" description="Peptidase M15C" evidence="2">
    <location>
        <begin position="78"/>
        <end position="144"/>
    </location>
</feature>
<evidence type="ECO:0000313" key="3">
    <source>
        <dbReference type="EMBL" id="KKL54747.1"/>
    </source>
</evidence>
<feature type="non-terminal residue" evidence="3">
    <location>
        <position position="173"/>
    </location>
</feature>
<dbReference type="EMBL" id="LAZR01031093">
    <property type="protein sequence ID" value="KKL54747.1"/>
    <property type="molecule type" value="Genomic_DNA"/>
</dbReference>
<dbReference type="InterPro" id="IPR009045">
    <property type="entry name" value="Zn_M74/Hedgehog-like"/>
</dbReference>
<dbReference type="Gene3D" id="3.30.1380.10">
    <property type="match status" value="1"/>
</dbReference>
<accession>A0A0F9FUE4</accession>
<name>A0A0F9FUE4_9ZZZZ</name>
<sequence length="173" mass="19165">MRRDIDALHPAVARRCRDLLRACKKLGLDLMVTSTLRSHDEQAALYAQGRKTLDPVNALRQKARLAPIKAEGNQIVTSATTSTHEFGLAFDVALIKDGSPHWDRSLDLNDNSHTDYLEVGSVGEGLGLIWGGRFRNRDLCHFEWTGGFTMGELKAGKRPAHSSAGRSNKKEEQ</sequence>
<dbReference type="CDD" id="cd14845">
    <property type="entry name" value="L-Ala-D-Glu_peptidase_like"/>
    <property type="match status" value="1"/>
</dbReference>
<dbReference type="Pfam" id="PF13539">
    <property type="entry name" value="Peptidase_M15_4"/>
    <property type="match status" value="1"/>
</dbReference>
<gene>
    <name evidence="3" type="ORF">LCGC14_2262340</name>
</gene>
<comment type="caution">
    <text evidence="3">The sequence shown here is derived from an EMBL/GenBank/DDBJ whole genome shotgun (WGS) entry which is preliminary data.</text>
</comment>
<evidence type="ECO:0000256" key="1">
    <source>
        <dbReference type="SAM" id="MobiDB-lite"/>
    </source>
</evidence>
<evidence type="ECO:0000259" key="2">
    <source>
        <dbReference type="Pfam" id="PF13539"/>
    </source>
</evidence>
<dbReference type="InterPro" id="IPR039561">
    <property type="entry name" value="Peptidase_M15C"/>
</dbReference>
<feature type="region of interest" description="Disordered" evidence="1">
    <location>
        <begin position="153"/>
        <end position="173"/>
    </location>
</feature>
<organism evidence="3">
    <name type="scientific">marine sediment metagenome</name>
    <dbReference type="NCBI Taxonomy" id="412755"/>
    <lineage>
        <taxon>unclassified sequences</taxon>
        <taxon>metagenomes</taxon>
        <taxon>ecological metagenomes</taxon>
    </lineage>
</organism>
<dbReference type="SUPFAM" id="SSF55166">
    <property type="entry name" value="Hedgehog/DD-peptidase"/>
    <property type="match status" value="1"/>
</dbReference>